<evidence type="ECO:0000313" key="2">
    <source>
        <dbReference type="EMBL" id="GLY86308.1"/>
    </source>
</evidence>
<dbReference type="Pfam" id="PF19054">
    <property type="entry name" value="DUF5753"/>
    <property type="match status" value="1"/>
</dbReference>
<dbReference type="EMBL" id="BSTK01000005">
    <property type="protein sequence ID" value="GLY86308.1"/>
    <property type="molecule type" value="Genomic_DNA"/>
</dbReference>
<protein>
    <submittedName>
        <fullName evidence="2">Transcriptional regulator</fullName>
    </submittedName>
</protein>
<reference evidence="2" key="1">
    <citation type="submission" date="2023-03" db="EMBL/GenBank/DDBJ databases">
        <title>Actinoallomurus iriomotensis NBRC 103684.</title>
        <authorList>
            <person name="Ichikawa N."/>
            <person name="Sato H."/>
            <person name="Tonouchi N."/>
        </authorList>
    </citation>
    <scope>NUCLEOTIDE SEQUENCE</scope>
    <source>
        <strain evidence="2">NBRC 103684</strain>
    </source>
</reference>
<dbReference type="InterPro" id="IPR010982">
    <property type="entry name" value="Lambda_DNA-bd_dom_sf"/>
</dbReference>
<feature type="domain" description="HTH cro/C1-type" evidence="1">
    <location>
        <begin position="20"/>
        <end position="73"/>
    </location>
</feature>
<dbReference type="PROSITE" id="PS50943">
    <property type="entry name" value="HTH_CROC1"/>
    <property type="match status" value="1"/>
</dbReference>
<dbReference type="InterPro" id="IPR043917">
    <property type="entry name" value="DUF5753"/>
</dbReference>
<evidence type="ECO:0000313" key="3">
    <source>
        <dbReference type="Proteomes" id="UP001165074"/>
    </source>
</evidence>
<dbReference type="SUPFAM" id="SSF47413">
    <property type="entry name" value="lambda repressor-like DNA-binding domains"/>
    <property type="match status" value="1"/>
</dbReference>
<keyword evidence="3" id="KW-1185">Reference proteome</keyword>
<dbReference type="Gene3D" id="1.10.260.40">
    <property type="entry name" value="lambda repressor-like DNA-binding domains"/>
    <property type="match status" value="1"/>
</dbReference>
<comment type="caution">
    <text evidence="2">The sequence shown here is derived from an EMBL/GenBank/DDBJ whole genome shotgun (WGS) entry which is preliminary data.</text>
</comment>
<accession>A0A9W6S356</accession>
<proteinExistence type="predicted"/>
<dbReference type="AlphaFoldDB" id="A0A9W6S356"/>
<dbReference type="CDD" id="cd00093">
    <property type="entry name" value="HTH_XRE"/>
    <property type="match status" value="1"/>
</dbReference>
<dbReference type="Pfam" id="PF13560">
    <property type="entry name" value="HTH_31"/>
    <property type="match status" value="1"/>
</dbReference>
<dbReference type="RefSeq" id="WP_285574128.1">
    <property type="nucleotide sequence ID" value="NZ_BSTK01000005.1"/>
</dbReference>
<dbReference type="GO" id="GO:0003677">
    <property type="term" value="F:DNA binding"/>
    <property type="evidence" value="ECO:0007669"/>
    <property type="project" value="InterPro"/>
</dbReference>
<evidence type="ECO:0000259" key="1">
    <source>
        <dbReference type="PROSITE" id="PS50943"/>
    </source>
</evidence>
<dbReference type="Proteomes" id="UP001165074">
    <property type="component" value="Unassembled WGS sequence"/>
</dbReference>
<name>A0A9W6S356_9ACTN</name>
<organism evidence="2 3">
    <name type="scientific">Actinoallomurus iriomotensis</name>
    <dbReference type="NCBI Taxonomy" id="478107"/>
    <lineage>
        <taxon>Bacteria</taxon>
        <taxon>Bacillati</taxon>
        <taxon>Actinomycetota</taxon>
        <taxon>Actinomycetes</taxon>
        <taxon>Streptosporangiales</taxon>
        <taxon>Thermomonosporaceae</taxon>
        <taxon>Actinoallomurus</taxon>
    </lineage>
</organism>
<sequence length="273" mass="30664">MAAQRDPHDSPAIQAFGIALQKMREAASLTRTELAETLGYSPQFVGQIETARNVPSKTFAEDLDTYFKLGGLFLEFWKLIKGTRRLGTLPPGSAAYLELERSANTMRMFETRLIPALFQTDDYAHALLAKIMNPDEIDETIRTQAERKALFDRKNPPHVFLVIDEVALRRKIGSPDTVREQLAHLLRLSERPEISIQVLPQDTDYYVAFSGSFTVLEFNGESDVVYLESAGHGTLIDRPPTVATCAMRFDLLRGHAYSITESRSVIQKAMESP</sequence>
<dbReference type="SMART" id="SM00530">
    <property type="entry name" value="HTH_XRE"/>
    <property type="match status" value="1"/>
</dbReference>
<gene>
    <name evidence="2" type="ORF">Airi02_042370</name>
</gene>
<dbReference type="InterPro" id="IPR001387">
    <property type="entry name" value="Cro/C1-type_HTH"/>
</dbReference>